<comment type="similarity">
    <text evidence="1">Belongs to the RRN3 family.</text>
</comment>
<feature type="compositionally biased region" description="Polar residues" evidence="2">
    <location>
        <begin position="1"/>
        <end position="17"/>
    </location>
</feature>
<keyword evidence="3" id="KW-0648">Protein biosynthesis</keyword>
<dbReference type="GO" id="GO:0001042">
    <property type="term" value="F:RNA polymerase I core binding"/>
    <property type="evidence" value="ECO:0007669"/>
    <property type="project" value="TreeGrafter"/>
</dbReference>
<keyword evidence="3" id="KW-0396">Initiation factor</keyword>
<evidence type="ECO:0000313" key="4">
    <source>
        <dbReference type="Proteomes" id="UP000054383"/>
    </source>
</evidence>
<dbReference type="OMA" id="VCSPAIV"/>
<feature type="compositionally biased region" description="Acidic residues" evidence="2">
    <location>
        <begin position="645"/>
        <end position="676"/>
    </location>
</feature>
<dbReference type="PANTHER" id="PTHR12790">
    <property type="entry name" value="TRANSCRIPTION INITIATION FACTOR IA RRN3"/>
    <property type="match status" value="1"/>
</dbReference>
<evidence type="ECO:0000256" key="2">
    <source>
        <dbReference type="SAM" id="MobiDB-lite"/>
    </source>
</evidence>
<organism evidence="3 4">
    <name type="scientific">Talaromyces islandicus</name>
    <name type="common">Penicillium islandicum</name>
    <dbReference type="NCBI Taxonomy" id="28573"/>
    <lineage>
        <taxon>Eukaryota</taxon>
        <taxon>Fungi</taxon>
        <taxon>Dikarya</taxon>
        <taxon>Ascomycota</taxon>
        <taxon>Pezizomycotina</taxon>
        <taxon>Eurotiomycetes</taxon>
        <taxon>Eurotiomycetidae</taxon>
        <taxon>Eurotiales</taxon>
        <taxon>Trichocomaceae</taxon>
        <taxon>Talaromyces</taxon>
        <taxon>Talaromyces sect. Islandici</taxon>
    </lineage>
</organism>
<dbReference type="GO" id="GO:0005634">
    <property type="term" value="C:nucleus"/>
    <property type="evidence" value="ECO:0007669"/>
    <property type="project" value="TreeGrafter"/>
</dbReference>
<evidence type="ECO:0000313" key="3">
    <source>
        <dbReference type="EMBL" id="CRG86665.1"/>
    </source>
</evidence>
<gene>
    <name evidence="3" type="ORF">PISL3812_03675</name>
</gene>
<protein>
    <submittedName>
        <fullName evidence="3">RNA polymerase I-specific transcription initiation factor rrn3</fullName>
    </submittedName>
</protein>
<feature type="region of interest" description="Disordered" evidence="2">
    <location>
        <begin position="642"/>
        <end position="676"/>
    </location>
</feature>
<dbReference type="GO" id="GO:0006361">
    <property type="term" value="P:transcription initiation at RNA polymerase I promoter"/>
    <property type="evidence" value="ECO:0007669"/>
    <property type="project" value="InterPro"/>
</dbReference>
<dbReference type="GO" id="GO:0003743">
    <property type="term" value="F:translation initiation factor activity"/>
    <property type="evidence" value="ECO:0007669"/>
    <property type="project" value="UniProtKB-KW"/>
</dbReference>
<dbReference type="InterPro" id="IPR007991">
    <property type="entry name" value="RNA_pol_I_trans_ini_fac_RRN3"/>
</dbReference>
<dbReference type="Proteomes" id="UP000054383">
    <property type="component" value="Unassembled WGS sequence"/>
</dbReference>
<dbReference type="OrthoDB" id="26970at2759"/>
<keyword evidence="4" id="KW-1185">Reference proteome</keyword>
<dbReference type="EMBL" id="CVMT01000002">
    <property type="protein sequence ID" value="CRG86665.1"/>
    <property type="molecule type" value="Genomic_DNA"/>
</dbReference>
<reference evidence="3 4" key="1">
    <citation type="submission" date="2015-04" db="EMBL/GenBank/DDBJ databases">
        <authorList>
            <person name="Syromyatnikov M.Y."/>
            <person name="Popov V.N."/>
        </authorList>
    </citation>
    <scope>NUCLEOTIDE SEQUENCE [LARGE SCALE GENOMIC DNA]</scope>
    <source>
        <strain evidence="3">WF-38-12</strain>
    </source>
</reference>
<evidence type="ECO:0000256" key="1">
    <source>
        <dbReference type="ARBA" id="ARBA00010098"/>
    </source>
</evidence>
<dbReference type="Pfam" id="PF05327">
    <property type="entry name" value="RRN3"/>
    <property type="match status" value="1"/>
</dbReference>
<dbReference type="GO" id="GO:0001181">
    <property type="term" value="F:RNA polymerase I general transcription initiation factor activity"/>
    <property type="evidence" value="ECO:0007669"/>
    <property type="project" value="InterPro"/>
</dbReference>
<feature type="region of interest" description="Disordered" evidence="2">
    <location>
        <begin position="1"/>
        <end position="75"/>
    </location>
</feature>
<proteinExistence type="inferred from homology"/>
<dbReference type="STRING" id="28573.A0A0U1LTW0"/>
<dbReference type="PANTHER" id="PTHR12790:SF0">
    <property type="entry name" value="RNA POLYMERASE I-SPECIFIC TRANSCRIPTION INITIATION FACTOR RRN3-RELATED"/>
    <property type="match status" value="1"/>
</dbReference>
<sequence>MSILKSSKLATQNNSNVHVPATVGKKRKMMDMERSSQEAGTASPVKRPRVQFDPAIETRLLPRSSDEGQSTEKSSALVREEIRRAIQRHTSGVDSEAYTRVRKMFVIDPRTRDSDESNYPPTPMSMIRHLMGLLSNISLLDSSCSSLVHAVLSSEWLGRDESYLKVFVRFLGNLSAAQSVYLRSVLKMLVNYLGEIPRGTGRLPGYPAINNGEIYERVHMALRYIIQLLPAGSGTLSPILSGQFPSETDSAMANVSYTRNLIRIIEYAPELRAEILALITEKLVKIDVQIQVDMEDFEDEVGQGILENLSRPIDFEASEDKDGSDNESVMGDDDSTDLPIQRLKTVKENIRKIDSMIDNLFEFYSPPFAHGTDDEKNSALDLLISHFESIILPTYRSRHTQFLLFHFSQCSTDLVERFAATCIHIIFSKSQPAITRQSAAAYIGSFVARGKHISPRVVRDVFDMLGENLDSHRAQHEKSCRGPDLHRYGPFYATVQALLYIFCFRWRDLTTASEDGAENDDLDLEDVNFPPSVKEFLHRAIYSKLNPLKVCSPAIVSEFARIAHHLRFIYVYPLLESNKRLRVSSFRSITTLSDPRFTIVERETRAGNNGSQQLDAYFPFDPYQLPQSRRWLEGDYVEWRGIPGLDDDGDDSDSVAEDQDADGFDDDEPTATDEED</sequence>
<accession>A0A0U1LTW0</accession>
<name>A0A0U1LTW0_TALIS</name>
<dbReference type="AlphaFoldDB" id="A0A0U1LTW0"/>